<dbReference type="Proteomes" id="UP001195483">
    <property type="component" value="Unassembled WGS sequence"/>
</dbReference>
<accession>A0AAE0TA48</accession>
<protein>
    <submittedName>
        <fullName evidence="2">Uncharacterized protein</fullName>
    </submittedName>
</protein>
<proteinExistence type="predicted"/>
<dbReference type="EMBL" id="JAEAOA010000444">
    <property type="protein sequence ID" value="KAK3606100.1"/>
    <property type="molecule type" value="Genomic_DNA"/>
</dbReference>
<comment type="caution">
    <text evidence="2">The sequence shown here is derived from an EMBL/GenBank/DDBJ whole genome shotgun (WGS) entry which is preliminary data.</text>
</comment>
<reference evidence="2" key="3">
    <citation type="submission" date="2023-05" db="EMBL/GenBank/DDBJ databases">
        <authorList>
            <person name="Smith C.H."/>
        </authorList>
    </citation>
    <scope>NUCLEOTIDE SEQUENCE</scope>
    <source>
        <strain evidence="2">CHS0354</strain>
        <tissue evidence="2">Mantle</tissue>
    </source>
</reference>
<evidence type="ECO:0000313" key="2">
    <source>
        <dbReference type="EMBL" id="KAK3606100.1"/>
    </source>
</evidence>
<reference evidence="2" key="1">
    <citation type="journal article" date="2021" name="Genome Biol. Evol.">
        <title>A High-Quality Reference Genome for a Parasitic Bivalve with Doubly Uniparental Inheritance (Bivalvia: Unionida).</title>
        <authorList>
            <person name="Smith C.H."/>
        </authorList>
    </citation>
    <scope>NUCLEOTIDE SEQUENCE</scope>
    <source>
        <strain evidence="2">CHS0354</strain>
    </source>
</reference>
<reference evidence="2" key="2">
    <citation type="journal article" date="2021" name="Genome Biol. Evol.">
        <title>Developing a high-quality reference genome for a parasitic bivalve with doubly uniparental inheritance (Bivalvia: Unionida).</title>
        <authorList>
            <person name="Smith C.H."/>
        </authorList>
    </citation>
    <scope>NUCLEOTIDE SEQUENCE</scope>
    <source>
        <strain evidence="2">CHS0354</strain>
        <tissue evidence="2">Mantle</tissue>
    </source>
</reference>
<dbReference type="AlphaFoldDB" id="A0AAE0TA48"/>
<keyword evidence="3" id="KW-1185">Reference proteome</keyword>
<evidence type="ECO:0000256" key="1">
    <source>
        <dbReference type="SAM" id="MobiDB-lite"/>
    </source>
</evidence>
<organism evidence="2 3">
    <name type="scientific">Potamilus streckersoni</name>
    <dbReference type="NCBI Taxonomy" id="2493646"/>
    <lineage>
        <taxon>Eukaryota</taxon>
        <taxon>Metazoa</taxon>
        <taxon>Spiralia</taxon>
        <taxon>Lophotrochozoa</taxon>
        <taxon>Mollusca</taxon>
        <taxon>Bivalvia</taxon>
        <taxon>Autobranchia</taxon>
        <taxon>Heteroconchia</taxon>
        <taxon>Palaeoheterodonta</taxon>
        <taxon>Unionida</taxon>
        <taxon>Unionoidea</taxon>
        <taxon>Unionidae</taxon>
        <taxon>Ambleminae</taxon>
        <taxon>Lampsilini</taxon>
        <taxon>Potamilus</taxon>
    </lineage>
</organism>
<gene>
    <name evidence="2" type="ORF">CHS0354_006458</name>
</gene>
<evidence type="ECO:0000313" key="3">
    <source>
        <dbReference type="Proteomes" id="UP001195483"/>
    </source>
</evidence>
<sequence length="355" mass="39989">MSDNCLLFLPASDQTKNDLLRPGLYSAEVVDLQYPFLKAASFGNHGQPFSFYTGNFQYNRPYLNDEAYVACIMSSMPAENEINNLVEIINTFTLQGKDEDGHRNHESNKKEIISPQSVFKNENFIADRDPKEVDGLDVDQSSISPQNDISDTSDINYQDDIDGDNNVSSAENSFGIKKIFKRLIFCPDEGCKNKRVYMLPSHIGRKRAKRGLNAGNGKTPTIGADRTGKTWEGRLYRYGDEVGIDVIQYVMNDGRVKICSANDVCLEGYLTGNEVQPNSKIYFYCEQKYGCSSGKIALCLGGDKVGNNIFRSLYPSEQECGLKTDKEKRLITSYHGYANAKMFRGKNKTKKYVNW</sequence>
<feature type="compositionally biased region" description="Polar residues" evidence="1">
    <location>
        <begin position="139"/>
        <end position="154"/>
    </location>
</feature>
<feature type="region of interest" description="Disordered" evidence="1">
    <location>
        <begin position="135"/>
        <end position="154"/>
    </location>
</feature>
<name>A0AAE0TA48_9BIVA</name>